<feature type="non-terminal residue" evidence="1">
    <location>
        <position position="99"/>
    </location>
</feature>
<reference evidence="1 2" key="1">
    <citation type="submission" date="2023-05" db="EMBL/GenBank/DDBJ databases">
        <title>B98-5 Cell Line De Novo Hybrid Assembly: An Optical Mapping Approach.</title>
        <authorList>
            <person name="Kananen K."/>
            <person name="Auerbach J.A."/>
            <person name="Kautto E."/>
            <person name="Blachly J.S."/>
        </authorList>
    </citation>
    <scope>NUCLEOTIDE SEQUENCE [LARGE SCALE GENOMIC DNA]</scope>
    <source>
        <strain evidence="1">B95-8</strain>
        <tissue evidence="1">Cell line</tissue>
    </source>
</reference>
<evidence type="ECO:0000313" key="1">
    <source>
        <dbReference type="EMBL" id="KAK2104531.1"/>
    </source>
</evidence>
<sequence length="99" mass="11327">HPQQEREHETEYRYQESKECWEENDLCSTAAKLPPKELENAGLLVSLKEAMLTQGEIPNAMNHKVHKRQTSCGYLTSASGYVVKTKHTVCSIFHLLNLQ</sequence>
<accession>A0ABQ9V580</accession>
<protein>
    <submittedName>
        <fullName evidence="1">Uncharacterized protein</fullName>
    </submittedName>
</protein>
<comment type="caution">
    <text evidence="1">The sequence shown here is derived from an EMBL/GenBank/DDBJ whole genome shotgun (WGS) entry which is preliminary data.</text>
</comment>
<dbReference type="EMBL" id="JASSZA010000008">
    <property type="protein sequence ID" value="KAK2104531.1"/>
    <property type="molecule type" value="Genomic_DNA"/>
</dbReference>
<gene>
    <name evidence="1" type="ORF">P7K49_018387</name>
</gene>
<evidence type="ECO:0000313" key="2">
    <source>
        <dbReference type="Proteomes" id="UP001266305"/>
    </source>
</evidence>
<keyword evidence="2" id="KW-1185">Reference proteome</keyword>
<feature type="non-terminal residue" evidence="1">
    <location>
        <position position="1"/>
    </location>
</feature>
<name>A0ABQ9V580_SAGOE</name>
<proteinExistence type="predicted"/>
<organism evidence="1 2">
    <name type="scientific">Saguinus oedipus</name>
    <name type="common">Cotton-top tamarin</name>
    <name type="synonym">Oedipomidas oedipus</name>
    <dbReference type="NCBI Taxonomy" id="9490"/>
    <lineage>
        <taxon>Eukaryota</taxon>
        <taxon>Metazoa</taxon>
        <taxon>Chordata</taxon>
        <taxon>Craniata</taxon>
        <taxon>Vertebrata</taxon>
        <taxon>Euteleostomi</taxon>
        <taxon>Mammalia</taxon>
        <taxon>Eutheria</taxon>
        <taxon>Euarchontoglires</taxon>
        <taxon>Primates</taxon>
        <taxon>Haplorrhini</taxon>
        <taxon>Platyrrhini</taxon>
        <taxon>Cebidae</taxon>
        <taxon>Callitrichinae</taxon>
        <taxon>Saguinus</taxon>
    </lineage>
</organism>
<dbReference type="Proteomes" id="UP001266305">
    <property type="component" value="Unassembled WGS sequence"/>
</dbReference>